<organism evidence="1 2">
    <name type="scientific">Irpex rosettiformis</name>
    <dbReference type="NCBI Taxonomy" id="378272"/>
    <lineage>
        <taxon>Eukaryota</taxon>
        <taxon>Fungi</taxon>
        <taxon>Dikarya</taxon>
        <taxon>Basidiomycota</taxon>
        <taxon>Agaricomycotina</taxon>
        <taxon>Agaricomycetes</taxon>
        <taxon>Polyporales</taxon>
        <taxon>Irpicaceae</taxon>
        <taxon>Irpex</taxon>
    </lineage>
</organism>
<name>A0ACB8U8P4_9APHY</name>
<protein>
    <submittedName>
        <fullName evidence="1">Uncharacterized protein</fullName>
    </submittedName>
</protein>
<evidence type="ECO:0000313" key="2">
    <source>
        <dbReference type="Proteomes" id="UP001055072"/>
    </source>
</evidence>
<keyword evidence="2" id="KW-1185">Reference proteome</keyword>
<gene>
    <name evidence="1" type="ORF">BDY19DRAFT_1068262</name>
</gene>
<evidence type="ECO:0000313" key="1">
    <source>
        <dbReference type="EMBL" id="KAI0090578.1"/>
    </source>
</evidence>
<dbReference type="EMBL" id="MU274907">
    <property type="protein sequence ID" value="KAI0090578.1"/>
    <property type="molecule type" value="Genomic_DNA"/>
</dbReference>
<sequence length="865" mass="94058">MDCYEARLESFNRSRRVKTKSGTVNLKWPHPDTYLATPEQLAEAGFYFSPSVEARDNVKCFMCRKELDEWDEDDDPISVHFARCRDICAWAVARCGNLEDLDASGGFTFKDPSRAPTSKTMEKARHETFASTWPHDSIRGHGASSKEMAKAGFLYAPHSAGDDTAICVYCTTTLSGWDADDDPLEEHRKRVAKSGRRCAFFEMLEGSSKPSQPTRATKSISRSTSQSLSKEKSVEVVQAVDDEPSSDDVSELTILTTAKSKRTTRSSSVPMKTPGSRKSTRSAGTSRTKGTAAEETEEEIEASGSEIGKRVSKSKKKGTKKAKEAIEVIAEVDEGGGLGGFEEEPAARKPKRGRPPGKSKAVPKARKAAETVPGDSEIEPPPDKPSRTRTRSKVVDDAQETTKAPSSQPKTKSSTKRKKAEEPPPEDQVDEAALVPPPKMRTKPRGTTVSKTKAIEIESDDEELPTFEAQVQETRKPVKTVPSSRHLQENPPSIPTQVDASSQAKGRKSSSTSDDAGYATAEQPMEVDDVHQSRERSKSRGTSLNEKFEQQPMLSADPSTAEVPLGADVDMQGDSEPTQENRPRQLSNAHVPAPRQPSKPSVKTQVRVTSRSTSSLARPPSRLGTEIVDISSDDELDVLKVIAGEKPPSTSSRGSGTGPPTSIAPSSSSTFFPSKTSKQSPPAGSEQIRQSISNRSIGKGVSEKSATVPLAASSTTSPEVAMDVGWEMPVGSEVKPSPSAQLKQRDMEPIERPLGPSTPPPDIFNVPLSKPVSSSALALPSFDEEIAAEKEHVKDPAVDAFTPFLSMVSVGKLTSLTEDECDLTLEQYIRQELERQYQQFKEDGDRQIALFKQRAAEARKMIETL</sequence>
<comment type="caution">
    <text evidence="1">The sequence shown here is derived from an EMBL/GenBank/DDBJ whole genome shotgun (WGS) entry which is preliminary data.</text>
</comment>
<dbReference type="Proteomes" id="UP001055072">
    <property type="component" value="Unassembled WGS sequence"/>
</dbReference>
<proteinExistence type="predicted"/>
<accession>A0ACB8U8P4</accession>
<reference evidence="1" key="1">
    <citation type="journal article" date="2021" name="Environ. Microbiol.">
        <title>Gene family expansions and transcriptome signatures uncover fungal adaptations to wood decay.</title>
        <authorList>
            <person name="Hage H."/>
            <person name="Miyauchi S."/>
            <person name="Viragh M."/>
            <person name="Drula E."/>
            <person name="Min B."/>
            <person name="Chaduli D."/>
            <person name="Navarro D."/>
            <person name="Favel A."/>
            <person name="Norest M."/>
            <person name="Lesage-Meessen L."/>
            <person name="Balint B."/>
            <person name="Merenyi Z."/>
            <person name="de Eugenio L."/>
            <person name="Morin E."/>
            <person name="Martinez A.T."/>
            <person name="Baldrian P."/>
            <person name="Stursova M."/>
            <person name="Martinez M.J."/>
            <person name="Novotny C."/>
            <person name="Magnuson J.K."/>
            <person name="Spatafora J.W."/>
            <person name="Maurice S."/>
            <person name="Pangilinan J."/>
            <person name="Andreopoulos W."/>
            <person name="LaButti K."/>
            <person name="Hundley H."/>
            <person name="Na H."/>
            <person name="Kuo A."/>
            <person name="Barry K."/>
            <person name="Lipzen A."/>
            <person name="Henrissat B."/>
            <person name="Riley R."/>
            <person name="Ahrendt S."/>
            <person name="Nagy L.G."/>
            <person name="Grigoriev I.V."/>
            <person name="Martin F."/>
            <person name="Rosso M.N."/>
        </authorList>
    </citation>
    <scope>NUCLEOTIDE SEQUENCE</scope>
    <source>
        <strain evidence="1">CBS 384.51</strain>
    </source>
</reference>